<evidence type="ECO:0000313" key="3">
    <source>
        <dbReference type="Proteomes" id="UP000010556"/>
    </source>
</evidence>
<dbReference type="PANTHER" id="PTHR22446:SF3">
    <property type="entry name" value="M-PHASE-SPECIFIC PLK1-INTERACTING PROTEIN"/>
    <property type="match status" value="1"/>
</dbReference>
<dbReference type="Proteomes" id="UP000010556">
    <property type="component" value="Unassembled WGS sequence"/>
</dbReference>
<reference evidence="3" key="1">
    <citation type="journal article" date="2013" name="Science">
        <title>Comparative analysis of bat genomes provides insight into the evolution of flight and immunity.</title>
        <authorList>
            <person name="Zhang G."/>
            <person name="Cowled C."/>
            <person name="Shi Z."/>
            <person name="Huang Z."/>
            <person name="Bishop-Lilly K.A."/>
            <person name="Fang X."/>
            <person name="Wynne J.W."/>
            <person name="Xiong Z."/>
            <person name="Baker M.L."/>
            <person name="Zhao W."/>
            <person name="Tachedjian M."/>
            <person name="Zhu Y."/>
            <person name="Zhou P."/>
            <person name="Jiang X."/>
            <person name="Ng J."/>
            <person name="Yang L."/>
            <person name="Wu L."/>
            <person name="Xiao J."/>
            <person name="Feng Y."/>
            <person name="Chen Y."/>
            <person name="Sun X."/>
            <person name="Zhang Y."/>
            <person name="Marsh G.A."/>
            <person name="Crameri G."/>
            <person name="Broder C.C."/>
            <person name="Frey K.G."/>
            <person name="Wang L.F."/>
            <person name="Wang J."/>
        </authorList>
    </citation>
    <scope>NUCLEOTIDE SEQUENCE [LARGE SCALE GENOMIC DNA]</scope>
</reference>
<dbReference type="AlphaFoldDB" id="L5M9A2"/>
<dbReference type="EMBL" id="KB102548">
    <property type="protein sequence ID" value="ELK35194.1"/>
    <property type="molecule type" value="Genomic_DNA"/>
</dbReference>
<gene>
    <name evidence="2" type="ORF">MDA_GLEAN10022104</name>
</gene>
<proteinExistence type="predicted"/>
<dbReference type="PANTHER" id="PTHR22446">
    <property type="entry name" value="M-PHASE-SPECIFIC PLK1-INTERACTING PROTEIN"/>
    <property type="match status" value="1"/>
</dbReference>
<dbReference type="InterPro" id="IPR026618">
    <property type="entry name" value="MPLKIP-like_vertebrate"/>
</dbReference>
<feature type="compositionally biased region" description="Polar residues" evidence="1">
    <location>
        <begin position="137"/>
        <end position="160"/>
    </location>
</feature>
<dbReference type="GO" id="GO:0005634">
    <property type="term" value="C:nucleus"/>
    <property type="evidence" value="ECO:0007669"/>
    <property type="project" value="TreeGrafter"/>
</dbReference>
<sequence length="241" mass="25389">MCCAAPAAGGLLWYGTTSSPRWLSPDSSGDAGVWPSSADMHRQNFRPPTPPYPGPGVGGWSSGSSYRGTPGGGGPRPPSPRDGYGSPHHTPSFGPRCRPYGSSHSPRHGGSFPGGRFGSLSPGGYPGSYSRSPSGSQQQFGYSPGQQAHPQGSPRTSTPFGSGRGREKRMSNELESYFKPSMLEDPWAGLEPVSVVTPDSSLPRPGGRRLEQLPGYPGRRWATASLPLGRVWEPASHALCT</sequence>
<accession>L5M9A2</accession>
<dbReference type="GO" id="GO:0005813">
    <property type="term" value="C:centrosome"/>
    <property type="evidence" value="ECO:0007669"/>
    <property type="project" value="TreeGrafter"/>
</dbReference>
<keyword evidence="3" id="KW-1185">Reference proteome</keyword>
<feature type="compositionally biased region" description="Polar residues" evidence="1">
    <location>
        <begin position="17"/>
        <end position="27"/>
    </location>
</feature>
<dbReference type="InterPro" id="IPR028265">
    <property type="entry name" value="TTDN1/SICKLE"/>
</dbReference>
<evidence type="ECO:0000256" key="1">
    <source>
        <dbReference type="SAM" id="MobiDB-lite"/>
    </source>
</evidence>
<protein>
    <submittedName>
        <fullName evidence="2">TTD non-photosensitive 1 protein like protein</fullName>
    </submittedName>
</protein>
<organism evidence="2 3">
    <name type="scientific">Myotis davidii</name>
    <name type="common">David's myotis</name>
    <dbReference type="NCBI Taxonomy" id="225400"/>
    <lineage>
        <taxon>Eukaryota</taxon>
        <taxon>Metazoa</taxon>
        <taxon>Chordata</taxon>
        <taxon>Craniata</taxon>
        <taxon>Vertebrata</taxon>
        <taxon>Euteleostomi</taxon>
        <taxon>Mammalia</taxon>
        <taxon>Eutheria</taxon>
        <taxon>Laurasiatheria</taxon>
        <taxon>Chiroptera</taxon>
        <taxon>Yangochiroptera</taxon>
        <taxon>Vespertilionidae</taxon>
        <taxon>Myotis</taxon>
    </lineage>
</organism>
<dbReference type="GO" id="GO:0030496">
    <property type="term" value="C:midbody"/>
    <property type="evidence" value="ECO:0007669"/>
    <property type="project" value="TreeGrafter"/>
</dbReference>
<feature type="compositionally biased region" description="Low complexity" evidence="1">
    <location>
        <begin position="118"/>
        <end position="136"/>
    </location>
</feature>
<evidence type="ECO:0000313" key="2">
    <source>
        <dbReference type="EMBL" id="ELK35194.1"/>
    </source>
</evidence>
<dbReference type="Pfam" id="PF15502">
    <property type="entry name" value="MPLKIP"/>
    <property type="match status" value="1"/>
</dbReference>
<feature type="region of interest" description="Disordered" evidence="1">
    <location>
        <begin position="17"/>
        <end position="176"/>
    </location>
</feature>
<dbReference type="eggNOG" id="ENOG502S6ND">
    <property type="taxonomic scope" value="Eukaryota"/>
</dbReference>
<feature type="region of interest" description="Disordered" evidence="1">
    <location>
        <begin position="197"/>
        <end position="219"/>
    </location>
</feature>
<name>L5M9A2_MYODS</name>